<dbReference type="KEGG" id="mten:GWK48_05165"/>
<dbReference type="OrthoDB" id="46040at2157"/>
<dbReference type="InterPro" id="IPR008173">
    <property type="entry name" value="Adenylyl_cyclase_CyaB"/>
</dbReference>
<accession>A0A6N0NWX2</accession>
<dbReference type="EMBL" id="CP049074">
    <property type="protein sequence ID" value="QKQ99857.1"/>
    <property type="molecule type" value="Genomic_DNA"/>
</dbReference>
<keyword evidence="3" id="KW-1185">Reference proteome</keyword>
<dbReference type="Proteomes" id="UP000509301">
    <property type="component" value="Chromosome"/>
</dbReference>
<protein>
    <submittedName>
        <fullName evidence="2">Class IV adenylate cyclase</fullName>
    </submittedName>
</protein>
<dbReference type="Gene3D" id="2.40.320.10">
    <property type="entry name" value="Hypothetical Protein Pfu-838710-001"/>
    <property type="match status" value="1"/>
</dbReference>
<gene>
    <name evidence="2" type="primary">cyaB</name>
    <name evidence="2" type="ORF">GWK48_05165</name>
</gene>
<evidence type="ECO:0000313" key="2">
    <source>
        <dbReference type="EMBL" id="QKQ99857.1"/>
    </source>
</evidence>
<dbReference type="CDD" id="cd07890">
    <property type="entry name" value="CYTH-like_AC_IV-like"/>
    <property type="match status" value="1"/>
</dbReference>
<sequence length="177" mass="20616">MTDVVEREIKVKLTIDPEAFLNTLLKEGYTYEGEEIHEDIYLNGENKDFRKTDEALRLRLVNGRAELTYKGPRLGTKSKSREEVTVTLDDKNGMLKILEKLGYRAVFTIKKRRKLLKKNGFTVCIDSVEDLGDFLEIEGINVSEDELMNFFNNFREKFKIKGDIIYKSYLEMRVGKS</sequence>
<organism evidence="2 3">
    <name type="scientific">Metallosphaera tengchongensis</name>
    <dbReference type="NCBI Taxonomy" id="1532350"/>
    <lineage>
        <taxon>Archaea</taxon>
        <taxon>Thermoproteota</taxon>
        <taxon>Thermoprotei</taxon>
        <taxon>Sulfolobales</taxon>
        <taxon>Sulfolobaceae</taxon>
        <taxon>Metallosphaera</taxon>
    </lineage>
</organism>
<dbReference type="Pfam" id="PF01928">
    <property type="entry name" value="CYTH"/>
    <property type="match status" value="1"/>
</dbReference>
<reference evidence="2 3" key="1">
    <citation type="submission" date="2020-02" db="EMBL/GenBank/DDBJ databases">
        <title>Comparative genome analysis reveals the metabolism and evolution of the thermophilic archaeal genus Metallosphaera.</title>
        <authorList>
            <person name="Jiang C."/>
        </authorList>
    </citation>
    <scope>NUCLEOTIDE SEQUENCE [LARGE SCALE GENOMIC DNA]</scope>
    <source>
        <strain evidence="2 3">Ric-A</strain>
    </source>
</reference>
<dbReference type="PANTHER" id="PTHR21028:SF2">
    <property type="entry name" value="CYTH DOMAIN-CONTAINING PROTEIN"/>
    <property type="match status" value="1"/>
</dbReference>
<evidence type="ECO:0000313" key="3">
    <source>
        <dbReference type="Proteomes" id="UP000509301"/>
    </source>
</evidence>
<evidence type="ECO:0000259" key="1">
    <source>
        <dbReference type="PROSITE" id="PS51707"/>
    </source>
</evidence>
<dbReference type="NCBIfam" id="TIGR00318">
    <property type="entry name" value="cyaB"/>
    <property type="match status" value="1"/>
</dbReference>
<dbReference type="GeneID" id="55641317"/>
<dbReference type="SUPFAM" id="SSF55154">
    <property type="entry name" value="CYTH-like phosphatases"/>
    <property type="match status" value="1"/>
</dbReference>
<dbReference type="InterPro" id="IPR023577">
    <property type="entry name" value="CYTH_domain"/>
</dbReference>
<dbReference type="InterPro" id="IPR033469">
    <property type="entry name" value="CYTH-like_dom_sf"/>
</dbReference>
<name>A0A6N0NWX2_9CREN</name>
<proteinExistence type="predicted"/>
<dbReference type="PROSITE" id="PS51707">
    <property type="entry name" value="CYTH"/>
    <property type="match status" value="1"/>
</dbReference>
<dbReference type="RefSeq" id="WP_174630246.1">
    <property type="nucleotide sequence ID" value="NZ_CP049074.1"/>
</dbReference>
<dbReference type="PANTHER" id="PTHR21028">
    <property type="entry name" value="SI:CH211-156B7.4"/>
    <property type="match status" value="1"/>
</dbReference>
<feature type="domain" description="CYTH" evidence="1">
    <location>
        <begin position="4"/>
        <end position="175"/>
    </location>
</feature>
<dbReference type="SMART" id="SM01118">
    <property type="entry name" value="CYTH"/>
    <property type="match status" value="1"/>
</dbReference>
<dbReference type="AlphaFoldDB" id="A0A6N0NWX2"/>